<evidence type="ECO:0000313" key="4">
    <source>
        <dbReference type="Proteomes" id="UP001499942"/>
    </source>
</evidence>
<proteinExistence type="inferred from homology"/>
<feature type="domain" description="UspA" evidence="2">
    <location>
        <begin position="10"/>
        <end position="145"/>
    </location>
</feature>
<dbReference type="PANTHER" id="PTHR46268:SF6">
    <property type="entry name" value="UNIVERSAL STRESS PROTEIN UP12"/>
    <property type="match status" value="1"/>
</dbReference>
<reference evidence="3 4" key="1">
    <citation type="journal article" date="2019" name="Int. J. Syst. Evol. Microbiol.">
        <title>The Global Catalogue of Microorganisms (GCM) 10K type strain sequencing project: providing services to taxonomists for standard genome sequencing and annotation.</title>
        <authorList>
            <consortium name="The Broad Institute Genomics Platform"/>
            <consortium name="The Broad Institute Genome Sequencing Center for Infectious Disease"/>
            <person name="Wu L."/>
            <person name="Ma J."/>
        </authorList>
    </citation>
    <scope>NUCLEOTIDE SEQUENCE [LARGE SCALE GENOMIC DNA]</scope>
    <source>
        <strain evidence="3 4">JCM 5062</strain>
    </source>
</reference>
<dbReference type="PRINTS" id="PR01438">
    <property type="entry name" value="UNVRSLSTRESS"/>
</dbReference>
<dbReference type="SUPFAM" id="SSF52402">
    <property type="entry name" value="Adenine nucleotide alpha hydrolases-like"/>
    <property type="match status" value="2"/>
</dbReference>
<dbReference type="Pfam" id="PF00582">
    <property type="entry name" value="Usp"/>
    <property type="match status" value="2"/>
</dbReference>
<evidence type="ECO:0000256" key="1">
    <source>
        <dbReference type="ARBA" id="ARBA00008791"/>
    </source>
</evidence>
<dbReference type="EMBL" id="BAAASR010000018">
    <property type="protein sequence ID" value="GAA2499859.1"/>
    <property type="molecule type" value="Genomic_DNA"/>
</dbReference>
<dbReference type="PANTHER" id="PTHR46268">
    <property type="entry name" value="STRESS RESPONSE PROTEIN NHAX"/>
    <property type="match status" value="1"/>
</dbReference>
<dbReference type="Gene3D" id="3.40.50.620">
    <property type="entry name" value="HUPs"/>
    <property type="match status" value="2"/>
</dbReference>
<dbReference type="RefSeq" id="WP_344362096.1">
    <property type="nucleotide sequence ID" value="NZ_BAAASR010000018.1"/>
</dbReference>
<accession>A0ABN3MGQ7</accession>
<name>A0ABN3MGQ7_9ACTN</name>
<comment type="caution">
    <text evidence="3">The sequence shown here is derived from an EMBL/GenBank/DDBJ whole genome shotgun (WGS) entry which is preliminary data.</text>
</comment>
<gene>
    <name evidence="3" type="ORF">GCM10010393_35340</name>
</gene>
<keyword evidence="4" id="KW-1185">Reference proteome</keyword>
<protein>
    <submittedName>
        <fullName evidence="3">Universal stress protein</fullName>
    </submittedName>
</protein>
<dbReference type="InterPro" id="IPR006015">
    <property type="entry name" value="Universal_stress_UspA"/>
</dbReference>
<dbReference type="InterPro" id="IPR006016">
    <property type="entry name" value="UspA"/>
</dbReference>
<organism evidence="3 4">
    <name type="scientific">Streptomyces gobitricini</name>
    <dbReference type="NCBI Taxonomy" id="68211"/>
    <lineage>
        <taxon>Bacteria</taxon>
        <taxon>Bacillati</taxon>
        <taxon>Actinomycetota</taxon>
        <taxon>Actinomycetes</taxon>
        <taxon>Kitasatosporales</taxon>
        <taxon>Streptomycetaceae</taxon>
        <taxon>Streptomyces</taxon>
    </lineage>
</organism>
<feature type="domain" description="UspA" evidence="2">
    <location>
        <begin position="157"/>
        <end position="293"/>
    </location>
</feature>
<comment type="similarity">
    <text evidence="1">Belongs to the universal stress protein A family.</text>
</comment>
<dbReference type="InterPro" id="IPR014729">
    <property type="entry name" value="Rossmann-like_a/b/a_fold"/>
</dbReference>
<evidence type="ECO:0000313" key="3">
    <source>
        <dbReference type="EMBL" id="GAA2499859.1"/>
    </source>
</evidence>
<sequence length="298" mass="31435">MTSAATPQKRPVIVGVDRGPGQDELVRFAAREAVLRGCPLHIAHVIELPLPGGSSSDHEEGGSAAEAGARLVEQYERLAREESPSLPVAGELPMGHAAATLTERSADATLIVLGHRGSGGSPRLPLGSVSRQVATHAECPVVVTRPSHGAEPPDDLVVAGVDLDEASLQALDMAYLEAGLRGARLDVMHCAVHIATSSTGAITTMAPDFPVPRRGPQEFFEAEISKRRERYPDVEVDLRIGHPPPGRLLTEASRNASLLVVGSHRRTGLRRLLLGSVSGEVLHTALCPVAVVPVQDDV</sequence>
<dbReference type="Proteomes" id="UP001499942">
    <property type="component" value="Unassembled WGS sequence"/>
</dbReference>
<evidence type="ECO:0000259" key="2">
    <source>
        <dbReference type="Pfam" id="PF00582"/>
    </source>
</evidence>